<dbReference type="GeneID" id="1470296"/>
<dbReference type="InterPro" id="IPR050194">
    <property type="entry name" value="Glycosyltransferase_grp1"/>
</dbReference>
<dbReference type="SUPFAM" id="SSF53756">
    <property type="entry name" value="UDP-Glycosyltransferase/glycogen phosphorylase"/>
    <property type="match status" value="1"/>
</dbReference>
<gene>
    <name evidence="3" type="ordered locus">MTH_335</name>
</gene>
<evidence type="ECO:0000313" key="3">
    <source>
        <dbReference type="EMBL" id="AAB84841.1"/>
    </source>
</evidence>
<dbReference type="Gene3D" id="3.40.50.2000">
    <property type="entry name" value="Glycogen Phosphorylase B"/>
    <property type="match status" value="2"/>
</dbReference>
<dbReference type="STRING" id="187420.MTH_335"/>
<dbReference type="GO" id="GO:0016758">
    <property type="term" value="F:hexosyltransferase activity"/>
    <property type="evidence" value="ECO:0007669"/>
    <property type="project" value="TreeGrafter"/>
</dbReference>
<dbReference type="AlphaFoldDB" id="O26435"/>
<evidence type="ECO:0000259" key="1">
    <source>
        <dbReference type="Pfam" id="PF00534"/>
    </source>
</evidence>
<dbReference type="Proteomes" id="UP000005223">
    <property type="component" value="Chromosome"/>
</dbReference>
<protein>
    <submittedName>
        <fullName evidence="3">Galactosyl-transferase RfpB related protein</fullName>
    </submittedName>
</protein>
<dbReference type="PANTHER" id="PTHR45947">
    <property type="entry name" value="SULFOQUINOVOSYL TRANSFERASE SQD2"/>
    <property type="match status" value="1"/>
</dbReference>
<reference evidence="3 4" key="1">
    <citation type="journal article" date="1997" name="J. Bacteriol.">
        <title>Complete genome sequence of Methanobacterium thermoautotrophicum deltaH: functional analysis and comparative genomics.</title>
        <authorList>
            <person name="Smith D.R."/>
            <person name="Doucette-Stamm L.A."/>
            <person name="Deloughery C."/>
            <person name="Lee H.-M."/>
            <person name="Dubois J."/>
            <person name="Aldredge T."/>
            <person name="Bashirzadeh R."/>
            <person name="Blakely D."/>
            <person name="Cook R."/>
            <person name="Gilbert K."/>
            <person name="Harrison D."/>
            <person name="Hoang L."/>
            <person name="Keagle P."/>
            <person name="Lumm W."/>
            <person name="Pothier B."/>
            <person name="Qiu D."/>
            <person name="Spadafora R."/>
            <person name="Vicare R."/>
            <person name="Wang Y."/>
            <person name="Wierzbowski J."/>
            <person name="Gibson R."/>
            <person name="Jiwani N."/>
            <person name="Caruso A."/>
            <person name="Bush D."/>
            <person name="Safer H."/>
            <person name="Patwell D."/>
            <person name="Prabhakar S."/>
            <person name="McDougall S."/>
            <person name="Shimer G."/>
            <person name="Goyal A."/>
            <person name="Pietrovski S."/>
            <person name="Church G.M."/>
            <person name="Daniels C.J."/>
            <person name="Mao J.-i."/>
            <person name="Rice P."/>
            <person name="Nolling J."/>
            <person name="Reeve J.N."/>
        </authorList>
    </citation>
    <scope>NUCLEOTIDE SEQUENCE [LARGE SCALE GENOMIC DNA]</scope>
    <source>
        <strain evidence="4">ATCC 29096 / DSM 1053 / JCM 10044 / NBRC 100330 / Delta H</strain>
    </source>
</reference>
<evidence type="ECO:0000313" key="4">
    <source>
        <dbReference type="Proteomes" id="UP000005223"/>
    </source>
</evidence>
<dbReference type="EMBL" id="AE000666">
    <property type="protein sequence ID" value="AAB84841.1"/>
    <property type="molecule type" value="Genomic_DNA"/>
</dbReference>
<feature type="domain" description="Glycosyltransferase subfamily 4-like N-terminal" evidence="2">
    <location>
        <begin position="14"/>
        <end position="168"/>
    </location>
</feature>
<dbReference type="Pfam" id="PF13439">
    <property type="entry name" value="Glyco_transf_4"/>
    <property type="match status" value="1"/>
</dbReference>
<sequence length="373" mass="43360">MKIAFFHHTMVRGSGIDTVIWELAKRLKKDHDVSIFTFFNEYDNPIVNTISIPFHENRLVNAVFAPIIPSSYSFRKKVKDFDVVNVHHFPANFFPFFPTNMDTLNIVTEWSGPPMCLLENMNFNERLYMKLARFMNKYAANRADGLLAPCSFVKQWIMDNYGLNSHKMYLDGINFDYFDYRNEYNKPDFGGPTILYVGRIAPNKNIDLLIESFEIVKKEFDDSKLVIVGRKTFPAYYRKLKKVIKNKNLQEDVIFTGEVPWGELPDYYASCDVYATCSSWEGFLRAEAFAMKKPMVAFDTGANRDTIKDGINGFLVENGDYVSFAEAIIKLIEDPTLNKHMGNEGYRWARKHLDFDVICQNFSKYLEEEISCR</sequence>
<dbReference type="EnsemblBacteria" id="AAB84841">
    <property type="protein sequence ID" value="AAB84841"/>
    <property type="gene ID" value="MTH_335"/>
</dbReference>
<feature type="domain" description="Glycosyl transferase family 1" evidence="1">
    <location>
        <begin position="190"/>
        <end position="348"/>
    </location>
</feature>
<dbReference type="Pfam" id="PF00534">
    <property type="entry name" value="Glycos_transf_1"/>
    <property type="match status" value="1"/>
</dbReference>
<dbReference type="PaxDb" id="187420-MTH_335"/>
<dbReference type="PIR" id="A69143">
    <property type="entry name" value="A69143"/>
</dbReference>
<dbReference type="RefSeq" id="WP_010875974.1">
    <property type="nucleotide sequence ID" value="NC_000916.1"/>
</dbReference>
<dbReference type="InParanoid" id="O26435"/>
<keyword evidence="4" id="KW-1185">Reference proteome</keyword>
<organism evidence="3 4">
    <name type="scientific">Methanothermobacter thermautotrophicus (strain ATCC 29096 / DSM 1053 / JCM 10044 / NBRC 100330 / Delta H)</name>
    <name type="common">Methanobacterium thermoautotrophicum</name>
    <dbReference type="NCBI Taxonomy" id="187420"/>
    <lineage>
        <taxon>Archaea</taxon>
        <taxon>Methanobacteriati</taxon>
        <taxon>Methanobacteriota</taxon>
        <taxon>Methanomada group</taxon>
        <taxon>Methanobacteria</taxon>
        <taxon>Methanobacteriales</taxon>
        <taxon>Methanobacteriaceae</taxon>
        <taxon>Methanothermobacter</taxon>
    </lineage>
</organism>
<proteinExistence type="predicted"/>
<accession>O26435</accession>
<dbReference type="InterPro" id="IPR001296">
    <property type="entry name" value="Glyco_trans_1"/>
</dbReference>
<dbReference type="PANTHER" id="PTHR45947:SF3">
    <property type="entry name" value="SULFOQUINOVOSYL TRANSFERASE SQD2"/>
    <property type="match status" value="1"/>
</dbReference>
<dbReference type="CAZy" id="GT4">
    <property type="family name" value="Glycosyltransferase Family 4"/>
</dbReference>
<dbReference type="CDD" id="cd03801">
    <property type="entry name" value="GT4_PimA-like"/>
    <property type="match status" value="1"/>
</dbReference>
<dbReference type="KEGG" id="mth:MTH_335"/>
<dbReference type="InterPro" id="IPR028098">
    <property type="entry name" value="Glyco_trans_4-like_N"/>
</dbReference>
<dbReference type="HOGENOM" id="CLU_009583_2_2_2"/>
<evidence type="ECO:0000259" key="2">
    <source>
        <dbReference type="Pfam" id="PF13439"/>
    </source>
</evidence>
<name>O26435_METTH</name>